<gene>
    <name evidence="2" type="primary">RE1_3387</name>
    <name evidence="2" type="ORF">CK203_022947</name>
</gene>
<evidence type="ECO:0000313" key="3">
    <source>
        <dbReference type="Proteomes" id="UP000288805"/>
    </source>
</evidence>
<evidence type="ECO:0000313" key="2">
    <source>
        <dbReference type="EMBL" id="RVX03655.1"/>
    </source>
</evidence>
<organism evidence="2 3">
    <name type="scientific">Vitis vinifera</name>
    <name type="common">Grape</name>
    <dbReference type="NCBI Taxonomy" id="29760"/>
    <lineage>
        <taxon>Eukaryota</taxon>
        <taxon>Viridiplantae</taxon>
        <taxon>Streptophyta</taxon>
        <taxon>Embryophyta</taxon>
        <taxon>Tracheophyta</taxon>
        <taxon>Spermatophyta</taxon>
        <taxon>Magnoliopsida</taxon>
        <taxon>eudicotyledons</taxon>
        <taxon>Gunneridae</taxon>
        <taxon>Pentapetalae</taxon>
        <taxon>rosids</taxon>
        <taxon>Vitales</taxon>
        <taxon>Vitaceae</taxon>
        <taxon>Viteae</taxon>
        <taxon>Vitis</taxon>
    </lineage>
</organism>
<dbReference type="Pfam" id="PF07727">
    <property type="entry name" value="RVT_2"/>
    <property type="match status" value="1"/>
</dbReference>
<proteinExistence type="predicted"/>
<dbReference type="CDD" id="cd09272">
    <property type="entry name" value="RNase_HI_RT_Ty1"/>
    <property type="match status" value="1"/>
</dbReference>
<dbReference type="EMBL" id="QGNW01000064">
    <property type="protein sequence ID" value="RVX03655.1"/>
    <property type="molecule type" value="Genomic_DNA"/>
</dbReference>
<dbReference type="PANTHER" id="PTHR11439:SF455">
    <property type="entry name" value="RLK (RECEPTOR-LIKE PROTEIN KINASE) 8, PUTATIVE-RELATED"/>
    <property type="match status" value="1"/>
</dbReference>
<accession>A0A438J406</accession>
<feature type="domain" description="Reverse transcriptase Ty1/copia-type" evidence="1">
    <location>
        <begin position="2"/>
        <end position="165"/>
    </location>
</feature>
<dbReference type="Proteomes" id="UP000288805">
    <property type="component" value="Unassembled WGS sequence"/>
</dbReference>
<evidence type="ECO:0000259" key="1">
    <source>
        <dbReference type="Pfam" id="PF07727"/>
    </source>
</evidence>
<dbReference type="InterPro" id="IPR013103">
    <property type="entry name" value="RVT_2"/>
</dbReference>
<dbReference type="PANTHER" id="PTHR11439">
    <property type="entry name" value="GAG-POL-RELATED RETROTRANSPOSON"/>
    <property type="match status" value="1"/>
</dbReference>
<dbReference type="InterPro" id="IPR043502">
    <property type="entry name" value="DNA/RNA_pol_sf"/>
</dbReference>
<dbReference type="AlphaFoldDB" id="A0A438J406"/>
<protein>
    <submittedName>
        <fullName evidence="2">Retrovirus-related Pol polyprotein from transposon RE1</fullName>
    </submittedName>
</protein>
<comment type="caution">
    <text evidence="2">The sequence shown here is derived from an EMBL/GenBank/DDBJ whole genome shotgun (WGS) entry which is preliminary data.</text>
</comment>
<dbReference type="SUPFAM" id="SSF56672">
    <property type="entry name" value="DNA/RNA polymerases"/>
    <property type="match status" value="1"/>
</dbReference>
<sequence>MRQLDVKNAFLHGFLKEEVFMEQPPGYINEDLPNHVCKLNRSLYGLKQGPRARFDRLSQCLLHMGFYCGKAGSSLFILRKGQSIVLLLIYVDDIIVTCNDNNIISDLISTLSNEFSLKDLGSLHYFLGLEVKYFPNGLFVSQTRYTRDLLEHTKMMECTHINTPMALKSIITPSDEQPIDPTQYRQLVGSLQYLTFTRPDIVHAVNKSCQHFQAPTKADLRNAQTQEEAHLGIVFFWEPIVSHGPQNDNLKFLDQALSALHMIVNTVFHAHSKHIELDYHFVWEKVASRVLITRFLPLSLQVADIFTKAFPKTSFQVFQFKLGVYKLPLTSLRAADKGNSNSAS</sequence>
<reference evidence="2 3" key="1">
    <citation type="journal article" date="2018" name="PLoS Genet.">
        <title>Population sequencing reveals clonal diversity and ancestral inbreeding in the grapevine cultivar Chardonnay.</title>
        <authorList>
            <person name="Roach M.J."/>
            <person name="Johnson D.L."/>
            <person name="Bohlmann J."/>
            <person name="van Vuuren H.J."/>
            <person name="Jones S.J."/>
            <person name="Pretorius I.S."/>
            <person name="Schmidt S.A."/>
            <person name="Borneman A.R."/>
        </authorList>
    </citation>
    <scope>NUCLEOTIDE SEQUENCE [LARGE SCALE GENOMIC DNA]</scope>
    <source>
        <strain evidence="3">cv. Chardonnay</strain>
        <tissue evidence="2">Leaf</tissue>
    </source>
</reference>
<name>A0A438J406_VITVI</name>